<feature type="domain" description="HTH tetR-type" evidence="3">
    <location>
        <begin position="26"/>
        <end position="86"/>
    </location>
</feature>
<dbReference type="InterPro" id="IPR023772">
    <property type="entry name" value="DNA-bd_HTH_TetR-type_CS"/>
</dbReference>
<dbReference type="PROSITE" id="PS01081">
    <property type="entry name" value="HTH_TETR_1"/>
    <property type="match status" value="1"/>
</dbReference>
<feature type="DNA-binding region" description="H-T-H motif" evidence="2">
    <location>
        <begin position="49"/>
        <end position="68"/>
    </location>
</feature>
<dbReference type="PROSITE" id="PS50977">
    <property type="entry name" value="HTH_TETR_2"/>
    <property type="match status" value="1"/>
</dbReference>
<dbReference type="InterPro" id="IPR001647">
    <property type="entry name" value="HTH_TetR"/>
</dbReference>
<keyword evidence="5" id="KW-1185">Reference proteome</keyword>
<evidence type="ECO:0000256" key="1">
    <source>
        <dbReference type="ARBA" id="ARBA00023125"/>
    </source>
</evidence>
<gene>
    <name evidence="4" type="ORF">FDF74_06245</name>
</gene>
<comment type="caution">
    <text evidence="4">The sequence shown here is derived from an EMBL/GenBank/DDBJ whole genome shotgun (WGS) entry which is preliminary data.</text>
</comment>
<reference evidence="4 5" key="1">
    <citation type="submission" date="2019-04" db="EMBL/GenBank/DDBJ databases">
        <title>Genome sequencing of Clostridium botulinum Groups I-IV and Clostridium butyricum.</title>
        <authorList>
            <person name="Brunt J."/>
            <person name="Van Vliet A.H.M."/>
            <person name="Stringer S.C."/>
            <person name="Carter A.T."/>
            <person name="Peck M.W."/>
        </authorList>
    </citation>
    <scope>NUCLEOTIDE SEQUENCE [LARGE SCALE GENOMIC DNA]</scope>
    <source>
        <strain evidence="4 5">IFR 18/094</strain>
    </source>
</reference>
<dbReference type="Pfam" id="PF00440">
    <property type="entry name" value="TetR_N"/>
    <property type="match status" value="1"/>
</dbReference>
<sequence>MVLKTKAKSSGSSKIKKGSRFLEKKLLKEKRLFDAAYELFISKGINDTSIDDIVKKAGVAKGTFYLYFKNKYDIIDRIIIKKSLSIIKEALEYTMSKEKDDFIESVLCFTDYIIEYLKDNKRLLRLIHKNLSWGIFRKALTSSTQTVDIENIRTAFNEALIKGDVDEKEFEKRLFMIIELTSTVCYSSIILGEPYSIGEMKECLFDVISKILQPLVKNSTCTVV</sequence>
<dbReference type="Gene3D" id="1.10.357.10">
    <property type="entry name" value="Tetracycline Repressor, domain 2"/>
    <property type="match status" value="1"/>
</dbReference>
<dbReference type="OrthoDB" id="9812484at2"/>
<keyword evidence="1 2" id="KW-0238">DNA-binding</keyword>
<dbReference type="Proteomes" id="UP000473885">
    <property type="component" value="Unassembled WGS sequence"/>
</dbReference>
<protein>
    <submittedName>
        <fullName evidence="4">TetR/AcrR family transcriptional regulator</fullName>
    </submittedName>
</protein>
<name>A0A6M0RAP4_9CLOT</name>
<dbReference type="AlphaFoldDB" id="A0A6M0RAP4"/>
<proteinExistence type="predicted"/>
<evidence type="ECO:0000313" key="4">
    <source>
        <dbReference type="EMBL" id="NEZ46817.1"/>
    </source>
</evidence>
<evidence type="ECO:0000313" key="5">
    <source>
        <dbReference type="Proteomes" id="UP000473885"/>
    </source>
</evidence>
<dbReference type="SUPFAM" id="SSF46689">
    <property type="entry name" value="Homeodomain-like"/>
    <property type="match status" value="1"/>
</dbReference>
<evidence type="ECO:0000256" key="2">
    <source>
        <dbReference type="PROSITE-ProRule" id="PRU00335"/>
    </source>
</evidence>
<dbReference type="InterPro" id="IPR050624">
    <property type="entry name" value="HTH-type_Tx_Regulator"/>
</dbReference>
<accession>A0A6M0RAP4</accession>
<dbReference type="EMBL" id="SXDP01000003">
    <property type="protein sequence ID" value="NEZ46817.1"/>
    <property type="molecule type" value="Genomic_DNA"/>
</dbReference>
<evidence type="ECO:0000259" key="3">
    <source>
        <dbReference type="PROSITE" id="PS50977"/>
    </source>
</evidence>
<dbReference type="PANTHER" id="PTHR43479:SF11">
    <property type="entry name" value="ACREF_ENVCD OPERON REPRESSOR-RELATED"/>
    <property type="match status" value="1"/>
</dbReference>
<dbReference type="PANTHER" id="PTHR43479">
    <property type="entry name" value="ACREF/ENVCD OPERON REPRESSOR-RELATED"/>
    <property type="match status" value="1"/>
</dbReference>
<dbReference type="RefSeq" id="WP_050606566.1">
    <property type="nucleotide sequence ID" value="NZ_CABKUB010000006.1"/>
</dbReference>
<organism evidence="4 5">
    <name type="scientific">Clostridium niameyense</name>
    <dbReference type="NCBI Taxonomy" id="1622073"/>
    <lineage>
        <taxon>Bacteria</taxon>
        <taxon>Bacillati</taxon>
        <taxon>Bacillota</taxon>
        <taxon>Clostridia</taxon>
        <taxon>Eubacteriales</taxon>
        <taxon>Clostridiaceae</taxon>
        <taxon>Clostridium</taxon>
    </lineage>
</organism>
<dbReference type="InterPro" id="IPR009057">
    <property type="entry name" value="Homeodomain-like_sf"/>
</dbReference>
<dbReference type="PRINTS" id="PR00455">
    <property type="entry name" value="HTHTETR"/>
</dbReference>
<dbReference type="GO" id="GO:0003677">
    <property type="term" value="F:DNA binding"/>
    <property type="evidence" value="ECO:0007669"/>
    <property type="project" value="UniProtKB-UniRule"/>
</dbReference>